<evidence type="ECO:0000256" key="10">
    <source>
        <dbReference type="ARBA" id="ARBA00022833"/>
    </source>
</evidence>
<dbReference type="InterPro" id="IPR050071">
    <property type="entry name" value="Dehydroquinate_synthase"/>
</dbReference>
<dbReference type="STRING" id="596315.HMPREF0634_0018"/>
<dbReference type="InterPro" id="IPR036291">
    <property type="entry name" value="NAD(P)-bd_dom_sf"/>
</dbReference>
<dbReference type="Pfam" id="PF01761">
    <property type="entry name" value="DHQ_synthase"/>
    <property type="match status" value="1"/>
</dbReference>
<dbReference type="Gene3D" id="3.40.50.1970">
    <property type="match status" value="1"/>
</dbReference>
<dbReference type="SUPFAM" id="SSF51735">
    <property type="entry name" value="NAD(P)-binding Rossmann-fold domains"/>
    <property type="match status" value="1"/>
</dbReference>
<evidence type="ECO:0000256" key="12">
    <source>
        <dbReference type="ARBA" id="ARBA00023141"/>
    </source>
</evidence>
<evidence type="ECO:0000256" key="2">
    <source>
        <dbReference type="ARBA" id="ARBA00001911"/>
    </source>
</evidence>
<evidence type="ECO:0000256" key="5">
    <source>
        <dbReference type="ARBA" id="ARBA00004661"/>
    </source>
</evidence>
<keyword evidence="7" id="KW-0028">Amino-acid biosynthesis</keyword>
<evidence type="ECO:0000256" key="3">
    <source>
        <dbReference type="ARBA" id="ARBA00001941"/>
    </source>
</evidence>
<keyword evidence="10" id="KW-0862">Zinc</keyword>
<dbReference type="InterPro" id="IPR013708">
    <property type="entry name" value="Shikimate_DH-bd_N"/>
</dbReference>
<evidence type="ECO:0000313" key="20">
    <source>
        <dbReference type="Proteomes" id="UP000003244"/>
    </source>
</evidence>
<comment type="cofactor">
    <cofactor evidence="4">
        <name>Zn(2+)</name>
        <dbReference type="ChEBI" id="CHEBI:29105"/>
    </cofactor>
</comment>
<dbReference type="GO" id="GO:0009073">
    <property type="term" value="P:aromatic amino acid family biosynthetic process"/>
    <property type="evidence" value="ECO:0007669"/>
    <property type="project" value="UniProtKB-KW"/>
</dbReference>
<gene>
    <name evidence="19" type="primary">aroB</name>
    <name evidence="19" type="ORF">HMPREF0634_0018</name>
</gene>
<evidence type="ECO:0000256" key="6">
    <source>
        <dbReference type="ARBA" id="ARBA00013031"/>
    </source>
</evidence>
<dbReference type="eggNOG" id="COG0337">
    <property type="taxonomic scope" value="Bacteria"/>
</dbReference>
<dbReference type="GO" id="GO:0004764">
    <property type="term" value="F:shikimate 3-dehydrogenase (NADP+) activity"/>
    <property type="evidence" value="ECO:0007669"/>
    <property type="project" value="InterPro"/>
</dbReference>
<dbReference type="EC" id="4.2.3.4" evidence="6 15"/>
<dbReference type="InterPro" id="IPR030960">
    <property type="entry name" value="DHQS/DOIS_N"/>
</dbReference>
<dbReference type="GO" id="GO:0005737">
    <property type="term" value="C:cytoplasm"/>
    <property type="evidence" value="ECO:0007669"/>
    <property type="project" value="InterPro"/>
</dbReference>
<dbReference type="Gene3D" id="1.20.1090.10">
    <property type="entry name" value="Dehydroquinate synthase-like - alpha domain"/>
    <property type="match status" value="1"/>
</dbReference>
<dbReference type="AlphaFoldDB" id="E0E4N5"/>
<dbReference type="Gene3D" id="3.40.50.10860">
    <property type="entry name" value="Leucine Dehydrogenase, chain A, domain 1"/>
    <property type="match status" value="1"/>
</dbReference>
<dbReference type="CDD" id="cd08195">
    <property type="entry name" value="DHQS"/>
    <property type="match status" value="1"/>
</dbReference>
<accession>E0E4N5</accession>
<feature type="domain" description="3-dehydroquinate synthase C-terminal" evidence="18">
    <location>
        <begin position="191"/>
        <end position="325"/>
    </location>
</feature>
<dbReference type="GO" id="GO:0003856">
    <property type="term" value="F:3-dehydroquinate synthase activity"/>
    <property type="evidence" value="ECO:0007669"/>
    <property type="project" value="UniProtKB-UniRule"/>
</dbReference>
<dbReference type="GO" id="GO:0046872">
    <property type="term" value="F:metal ion binding"/>
    <property type="evidence" value="ECO:0007669"/>
    <property type="project" value="UniProtKB-KW"/>
</dbReference>
<feature type="domain" description="Shikimate dehydrogenase substrate binding N-terminal" evidence="17">
    <location>
        <begin position="369"/>
        <end position="443"/>
    </location>
</feature>
<dbReference type="FunFam" id="3.40.50.1970:FF:000007">
    <property type="entry name" value="Pentafunctional AROM polypeptide"/>
    <property type="match status" value="1"/>
</dbReference>
<keyword evidence="8" id="KW-0479">Metal-binding</keyword>
<dbReference type="RefSeq" id="WP_007790836.1">
    <property type="nucleotide sequence ID" value="NZ_ADGQ01000070.1"/>
</dbReference>
<dbReference type="InterPro" id="IPR046346">
    <property type="entry name" value="Aminoacid_DH-like_N_sf"/>
</dbReference>
<dbReference type="Gene3D" id="3.40.50.720">
    <property type="entry name" value="NAD(P)-binding Rossmann-like Domain"/>
    <property type="match status" value="1"/>
</dbReference>
<keyword evidence="13 19" id="KW-0456">Lyase</keyword>
<name>E0E4N5_9FIRM</name>
<reference evidence="19 20" key="1">
    <citation type="submission" date="2010-08" db="EMBL/GenBank/DDBJ databases">
        <authorList>
            <person name="Harkins D.M."/>
            <person name="Madupu R."/>
            <person name="Durkin A.S."/>
            <person name="Torralba M."/>
            <person name="Methe B."/>
            <person name="Sutton G.G."/>
            <person name="Nelson K.E."/>
        </authorList>
    </citation>
    <scope>NUCLEOTIDE SEQUENCE [LARGE SCALE GENOMIC DNA]</scope>
    <source>
        <strain evidence="19 20">DSM 17678</strain>
    </source>
</reference>
<keyword evidence="12" id="KW-0057">Aromatic amino acid biosynthesis</keyword>
<evidence type="ECO:0000256" key="8">
    <source>
        <dbReference type="ARBA" id="ARBA00022723"/>
    </source>
</evidence>
<dbReference type="PANTHER" id="PTHR43622">
    <property type="entry name" value="3-DEHYDROQUINATE SYNTHASE"/>
    <property type="match status" value="1"/>
</dbReference>
<dbReference type="NCBIfam" id="TIGR01357">
    <property type="entry name" value="aroB"/>
    <property type="match status" value="1"/>
</dbReference>
<dbReference type="Pfam" id="PF24621">
    <property type="entry name" value="DHQS_C"/>
    <property type="match status" value="1"/>
</dbReference>
<evidence type="ECO:0000259" key="18">
    <source>
        <dbReference type="Pfam" id="PF24621"/>
    </source>
</evidence>
<keyword evidence="14" id="KW-0170">Cobalt</keyword>
<dbReference type="OrthoDB" id="9806583at2"/>
<evidence type="ECO:0000313" key="19">
    <source>
        <dbReference type="EMBL" id="EFM64133.1"/>
    </source>
</evidence>
<dbReference type="GO" id="GO:0009423">
    <property type="term" value="P:chorismate biosynthetic process"/>
    <property type="evidence" value="ECO:0007669"/>
    <property type="project" value="UniProtKB-UniRule"/>
</dbReference>
<dbReference type="CDD" id="cd01065">
    <property type="entry name" value="NAD_bind_Shikimate_DH"/>
    <property type="match status" value="1"/>
</dbReference>
<evidence type="ECO:0000256" key="9">
    <source>
        <dbReference type="ARBA" id="ARBA00022741"/>
    </source>
</evidence>
<comment type="catalytic activity">
    <reaction evidence="1">
        <text>7-phospho-2-dehydro-3-deoxy-D-arabino-heptonate = 3-dehydroquinate + phosphate</text>
        <dbReference type="Rhea" id="RHEA:21968"/>
        <dbReference type="ChEBI" id="CHEBI:32364"/>
        <dbReference type="ChEBI" id="CHEBI:43474"/>
        <dbReference type="ChEBI" id="CHEBI:58394"/>
        <dbReference type="EC" id="4.2.3.4"/>
    </reaction>
</comment>
<proteinExistence type="predicted"/>
<dbReference type="InterPro" id="IPR056179">
    <property type="entry name" value="DHQS_C"/>
</dbReference>
<dbReference type="Pfam" id="PF08501">
    <property type="entry name" value="Shikimate_dh_N"/>
    <property type="match status" value="1"/>
</dbReference>
<dbReference type="InterPro" id="IPR016037">
    <property type="entry name" value="DHQ_synth_AroB"/>
</dbReference>
<dbReference type="EMBL" id="ADGQ01000070">
    <property type="protein sequence ID" value="EFM64133.1"/>
    <property type="molecule type" value="Genomic_DNA"/>
</dbReference>
<evidence type="ECO:0000256" key="1">
    <source>
        <dbReference type="ARBA" id="ARBA00001393"/>
    </source>
</evidence>
<keyword evidence="20" id="KW-1185">Reference proteome</keyword>
<dbReference type="SUPFAM" id="SSF53223">
    <property type="entry name" value="Aminoacid dehydrogenase-like, N-terminal domain"/>
    <property type="match status" value="1"/>
</dbReference>
<feature type="domain" description="3-dehydroquinate synthase N-terminal" evidence="16">
    <location>
        <begin position="77"/>
        <end position="185"/>
    </location>
</feature>
<comment type="pathway">
    <text evidence="5">Metabolic intermediate biosynthesis; chorismate biosynthesis; chorismate from D-erythrose 4-phosphate and phosphoenolpyruvate: step 2/7.</text>
</comment>
<comment type="caution">
    <text evidence="19">The sequence shown here is derived from an EMBL/GenBank/DDBJ whole genome shotgun (WGS) entry which is preliminary data.</text>
</comment>
<evidence type="ECO:0000259" key="16">
    <source>
        <dbReference type="Pfam" id="PF01761"/>
    </source>
</evidence>
<keyword evidence="11" id="KW-0520">NAD</keyword>
<evidence type="ECO:0000259" key="17">
    <source>
        <dbReference type="Pfam" id="PF08501"/>
    </source>
</evidence>
<dbReference type="GeneID" id="84801546"/>
<sequence>MNSINSIKKIKIDAKSKSYDLLIGRDQLANIGQIILDNIPNSRGTKLCIVTDRNVDSIYSDQVMESLTKAGYKPTKYIIEPGEASKDLANYKAIIDHMSEAEMTRQDMVLALGGGLVGDLAGFCAATYQRGIGLVQVPTSLLAMIDSSVGGKTAINTGHGKNQIGTFYQPDLVVCDIESLKSLGDLDWSSGMGEMLKYAVLDKSLDIEKIASRSDLGALIENICKAISIKAKYVLADEFDKGQRQALNLGHTLGHAIEKLSDYKLRHGQAVAMGLNLVSRYAVARGMMKFSDLITISMALDKAGLDINCPYDMDQLIDLIRVDKKRQGDKINLVIPRTLGDCQIVETDIDDLASFDTRPVNTRDIRSGLLGEKLSHSKSLELHARLGDYDYQLYEITKDKIDSYMENYPLDCSNVTIPYKQTLVKYCDDLSHRAQSIGAVNTIVRLGDGSLYGDNTDYYGFSKMVEGLGLEVKDKYVLILGSGGASLTVKAYMEDMGAGTIVTVSRRGQDNYDNLDRHHEKANIIVNTTPLGMYPHVDKAPLELAGFKRLEAVLDLIYNPEETRLISQAKSLGIRTINGMTMLEEQARLASFIFKQKI</sequence>
<comment type="cofactor">
    <cofactor evidence="2">
        <name>NAD(+)</name>
        <dbReference type="ChEBI" id="CHEBI:57540"/>
    </cofactor>
</comment>
<evidence type="ECO:0000256" key="15">
    <source>
        <dbReference type="NCBIfam" id="TIGR01357"/>
    </source>
</evidence>
<dbReference type="Proteomes" id="UP000003244">
    <property type="component" value="Unassembled WGS sequence"/>
</dbReference>
<evidence type="ECO:0000256" key="13">
    <source>
        <dbReference type="ARBA" id="ARBA00023239"/>
    </source>
</evidence>
<dbReference type="GO" id="GO:0008652">
    <property type="term" value="P:amino acid biosynthetic process"/>
    <property type="evidence" value="ECO:0007669"/>
    <property type="project" value="UniProtKB-KW"/>
</dbReference>
<evidence type="ECO:0000256" key="11">
    <source>
        <dbReference type="ARBA" id="ARBA00023027"/>
    </source>
</evidence>
<evidence type="ECO:0000256" key="4">
    <source>
        <dbReference type="ARBA" id="ARBA00001947"/>
    </source>
</evidence>
<dbReference type="GO" id="GO:0000166">
    <property type="term" value="F:nucleotide binding"/>
    <property type="evidence" value="ECO:0007669"/>
    <property type="project" value="UniProtKB-KW"/>
</dbReference>
<comment type="cofactor">
    <cofactor evidence="3">
        <name>Co(2+)</name>
        <dbReference type="ChEBI" id="CHEBI:48828"/>
    </cofactor>
</comment>
<keyword evidence="9" id="KW-0547">Nucleotide-binding</keyword>
<protein>
    <recommendedName>
        <fullName evidence="6 15">3-dehydroquinate synthase</fullName>
        <ecNumber evidence="6 15">4.2.3.4</ecNumber>
    </recommendedName>
</protein>
<dbReference type="SUPFAM" id="SSF56796">
    <property type="entry name" value="Dehydroquinate synthase-like"/>
    <property type="match status" value="1"/>
</dbReference>
<dbReference type="PANTHER" id="PTHR43622:SF7">
    <property type="entry name" value="3-DEHYDROQUINATE SYNTHASE, CHLOROPLASTIC"/>
    <property type="match status" value="1"/>
</dbReference>
<evidence type="ECO:0000256" key="7">
    <source>
        <dbReference type="ARBA" id="ARBA00022605"/>
    </source>
</evidence>
<dbReference type="eggNOG" id="COG0169">
    <property type="taxonomic scope" value="Bacteria"/>
</dbReference>
<organism evidence="19 20">
    <name type="scientific">Peptostreptococcus stomatis DSM 17678</name>
    <dbReference type="NCBI Taxonomy" id="596315"/>
    <lineage>
        <taxon>Bacteria</taxon>
        <taxon>Bacillati</taxon>
        <taxon>Bacillota</taxon>
        <taxon>Clostridia</taxon>
        <taxon>Peptostreptococcales</taxon>
        <taxon>Peptostreptococcaceae</taxon>
        <taxon>Peptostreptococcus</taxon>
    </lineage>
</organism>
<evidence type="ECO:0000256" key="14">
    <source>
        <dbReference type="ARBA" id="ARBA00023285"/>
    </source>
</evidence>